<feature type="coiled-coil region" evidence="2">
    <location>
        <begin position="118"/>
        <end position="199"/>
    </location>
</feature>
<comment type="similarity">
    <text evidence="1">Belongs to the membrane fusion protein (MFP) (TC 8.A.1) family.</text>
</comment>
<dbReference type="EMBL" id="BPMK01000002">
    <property type="protein sequence ID" value="GIZ50534.1"/>
    <property type="molecule type" value="Genomic_DNA"/>
</dbReference>
<dbReference type="InterPro" id="IPR058637">
    <property type="entry name" value="YknX-like_C"/>
</dbReference>
<evidence type="ECO:0000256" key="1">
    <source>
        <dbReference type="ARBA" id="ARBA00009477"/>
    </source>
</evidence>
<dbReference type="InterPro" id="IPR006143">
    <property type="entry name" value="RND_pump_MFP"/>
</dbReference>
<dbReference type="PRINTS" id="PR01490">
    <property type="entry name" value="RTXTOXIND"/>
</dbReference>
<sequence length="414" mass="44749">MDSRLEPVHIARSSATPRRQPARLRKLLKLLAAAAAIGLILWFMLAPEPLPVELATVSEGPMQVSIDHEGQVRAHDRYVLAAPVAAEVQRIALDEGDTVSKGQTLATLSLLPIDPRQQQEAQARLDGARALAQEASLRARKAEADLQLAATERARVEKLIVNNFISVQALDRALAAEASARAEREAARAREAAARADIRAAESALLASRATATGARPQLTLSSPVDGHVLKIHEKSARTVAAGTPLLTIGDPGRYEIVVDVLSTDAVRITPGAPVLIEGWGGEEVLRASVRHVEPVAFTKISALGVEEQRVNVIADPVGSLGRLGDGYRVEARIVTWAEDKVRKVPGSSLFRDGDSWRLFVVEDGRAMEREVRVGQRNQDEAQILSDLAPGTRVIRYPNNQMRDGMRVTGTGTR</sequence>
<keyword evidence="3" id="KW-0472">Membrane</keyword>
<evidence type="ECO:0000313" key="6">
    <source>
        <dbReference type="Proteomes" id="UP000887222"/>
    </source>
</evidence>
<evidence type="ECO:0000256" key="2">
    <source>
        <dbReference type="SAM" id="Coils"/>
    </source>
</evidence>
<keyword evidence="6" id="KW-1185">Reference proteome</keyword>
<gene>
    <name evidence="5" type="ORF">NCCP691_05480</name>
</gene>
<feature type="domain" description="YknX-like C-terminal permuted SH3-like" evidence="4">
    <location>
        <begin position="343"/>
        <end position="409"/>
    </location>
</feature>
<evidence type="ECO:0000259" key="4">
    <source>
        <dbReference type="Pfam" id="PF25989"/>
    </source>
</evidence>
<reference evidence="5 6" key="1">
    <citation type="journal article" date="2022" name="Int. J. Syst. Evol. Microbiol.">
        <title>Noviherbaspirillum aridicola sp. nov., isolated from an arid soil in Pakistan.</title>
        <authorList>
            <person name="Khan I.U."/>
            <person name="Saqib M."/>
            <person name="Amin A."/>
            <person name="Hussain F."/>
            <person name="Li L."/>
            <person name="Liu Y.H."/>
            <person name="Fang B.Z."/>
            <person name="Ahmed I."/>
            <person name="Li W.J."/>
        </authorList>
    </citation>
    <scope>NUCLEOTIDE SEQUENCE [LARGE SCALE GENOMIC DNA]</scope>
    <source>
        <strain evidence="5 6">NCCP-691</strain>
    </source>
</reference>
<dbReference type="Gene3D" id="1.10.287.470">
    <property type="entry name" value="Helix hairpin bin"/>
    <property type="match status" value="1"/>
</dbReference>
<keyword evidence="3" id="KW-0812">Transmembrane</keyword>
<protein>
    <submittedName>
        <fullName evidence="5">RND transporter</fullName>
    </submittedName>
</protein>
<evidence type="ECO:0000313" key="5">
    <source>
        <dbReference type="EMBL" id="GIZ50534.1"/>
    </source>
</evidence>
<dbReference type="PANTHER" id="PTHR30469:SF15">
    <property type="entry name" value="HLYD FAMILY OF SECRETION PROTEINS"/>
    <property type="match status" value="1"/>
</dbReference>
<dbReference type="NCBIfam" id="TIGR01730">
    <property type="entry name" value="RND_mfp"/>
    <property type="match status" value="1"/>
</dbReference>
<keyword evidence="2" id="KW-0175">Coiled coil</keyword>
<dbReference type="Gene3D" id="2.40.420.20">
    <property type="match status" value="1"/>
</dbReference>
<comment type="caution">
    <text evidence="5">The sequence shown here is derived from an EMBL/GenBank/DDBJ whole genome shotgun (WGS) entry which is preliminary data.</text>
</comment>
<accession>A0ABQ4Q077</accession>
<dbReference type="Proteomes" id="UP000887222">
    <property type="component" value="Unassembled WGS sequence"/>
</dbReference>
<proteinExistence type="inferred from homology"/>
<dbReference type="RefSeq" id="WP_220806707.1">
    <property type="nucleotide sequence ID" value="NZ_BPMK01000002.1"/>
</dbReference>
<feature type="transmembrane region" description="Helical" evidence="3">
    <location>
        <begin position="27"/>
        <end position="45"/>
    </location>
</feature>
<dbReference type="SUPFAM" id="SSF111369">
    <property type="entry name" value="HlyD-like secretion proteins"/>
    <property type="match status" value="1"/>
</dbReference>
<organism evidence="5 6">
    <name type="scientific">Noviherbaspirillum aridicola</name>
    <dbReference type="NCBI Taxonomy" id="2849687"/>
    <lineage>
        <taxon>Bacteria</taxon>
        <taxon>Pseudomonadati</taxon>
        <taxon>Pseudomonadota</taxon>
        <taxon>Betaproteobacteria</taxon>
        <taxon>Burkholderiales</taxon>
        <taxon>Oxalobacteraceae</taxon>
        <taxon>Noviherbaspirillum</taxon>
    </lineage>
</organism>
<dbReference type="Gene3D" id="2.40.50.100">
    <property type="match status" value="1"/>
</dbReference>
<dbReference type="Pfam" id="PF25989">
    <property type="entry name" value="YknX_C"/>
    <property type="match status" value="1"/>
</dbReference>
<evidence type="ECO:0000256" key="3">
    <source>
        <dbReference type="SAM" id="Phobius"/>
    </source>
</evidence>
<dbReference type="PANTHER" id="PTHR30469">
    <property type="entry name" value="MULTIDRUG RESISTANCE PROTEIN MDTA"/>
    <property type="match status" value="1"/>
</dbReference>
<keyword evidence="3" id="KW-1133">Transmembrane helix</keyword>
<name>A0ABQ4Q077_9BURK</name>